<protein>
    <submittedName>
        <fullName evidence="1">Uncharacterized protein</fullName>
    </submittedName>
</protein>
<proteinExistence type="predicted"/>
<keyword evidence="2" id="KW-1185">Reference proteome</keyword>
<evidence type="ECO:0000313" key="2">
    <source>
        <dbReference type="Proteomes" id="UP000636888"/>
    </source>
</evidence>
<gene>
    <name evidence="1" type="ORF">JFN93_13565</name>
</gene>
<accession>A0A8J7J4F9</accession>
<reference evidence="1" key="1">
    <citation type="submission" date="2020-12" db="EMBL/GenBank/DDBJ databases">
        <title>Geomonas sp. Red875, isolated from river sediment.</title>
        <authorList>
            <person name="Xu Z."/>
            <person name="Zhang Z."/>
            <person name="Masuda Y."/>
            <person name="Itoh H."/>
            <person name="Senoo K."/>
        </authorList>
    </citation>
    <scope>NUCLEOTIDE SEQUENCE</scope>
    <source>
        <strain evidence="1">Red875</strain>
    </source>
</reference>
<dbReference type="AlphaFoldDB" id="A0A8J7J4F9"/>
<dbReference type="RefSeq" id="WP_199384633.1">
    <property type="nucleotide sequence ID" value="NZ_JAEMHM010000010.1"/>
</dbReference>
<organism evidence="1 2">
    <name type="scientific">Geomesophilobacter sediminis</name>
    <dbReference type="NCBI Taxonomy" id="2798584"/>
    <lineage>
        <taxon>Bacteria</taxon>
        <taxon>Pseudomonadati</taxon>
        <taxon>Thermodesulfobacteriota</taxon>
        <taxon>Desulfuromonadia</taxon>
        <taxon>Geobacterales</taxon>
        <taxon>Geobacteraceae</taxon>
        <taxon>Geomesophilobacter</taxon>
    </lineage>
</organism>
<dbReference type="EMBL" id="JAEMHM010000010">
    <property type="protein sequence ID" value="MBJ6725743.1"/>
    <property type="molecule type" value="Genomic_DNA"/>
</dbReference>
<sequence length="221" mass="24923">MTDVLDFLDLNFSRFAHDNLHMRGGSIADLLMVHPVFLEQLPEVVVPPQEIKQLAIKFRDLVNAAAKGGSDRIVERNQAREELIIALTIAGHYLEMVAVKRNDLTLLENSGFRMKSRYGARTISTDREPEHVPVITKVKRGKKSGSFVVQAKRHPGRVVYVLSVSTGDPVDESSYRELGHFLQCQNEFNGYEAATKLNLRLQYDINGNRSDWSAPVTYIVT</sequence>
<name>A0A8J7J4F9_9BACT</name>
<evidence type="ECO:0000313" key="1">
    <source>
        <dbReference type="EMBL" id="MBJ6725743.1"/>
    </source>
</evidence>
<dbReference type="Proteomes" id="UP000636888">
    <property type="component" value="Unassembled WGS sequence"/>
</dbReference>
<comment type="caution">
    <text evidence="1">The sequence shown here is derived from an EMBL/GenBank/DDBJ whole genome shotgun (WGS) entry which is preliminary data.</text>
</comment>